<dbReference type="SUPFAM" id="SSF56973">
    <property type="entry name" value="Aerolisin/ETX pore-forming domain"/>
    <property type="match status" value="1"/>
</dbReference>
<dbReference type="Pfam" id="PF03318">
    <property type="entry name" value="ETX_MTX2"/>
    <property type="match status" value="1"/>
</dbReference>
<dbReference type="Proteomes" id="UP000222054">
    <property type="component" value="Unassembled WGS sequence"/>
</dbReference>
<evidence type="ECO:0000313" key="1">
    <source>
        <dbReference type="EMBL" id="PGM97547.1"/>
    </source>
</evidence>
<dbReference type="Gene3D" id="2.170.15.10">
    <property type="entry name" value="Proaerolysin, chain A, domain 3"/>
    <property type="match status" value="1"/>
</dbReference>
<dbReference type="AlphaFoldDB" id="A0A2B9ECJ6"/>
<dbReference type="RefSeq" id="WP_098775686.1">
    <property type="nucleotide sequence ID" value="NZ_NUHO01000014.1"/>
</dbReference>
<reference evidence="1 2" key="1">
    <citation type="submission" date="2017-09" db="EMBL/GenBank/DDBJ databases">
        <title>Large-scale bioinformatics analysis of Bacillus genomes uncovers conserved roles of natural products in bacterial physiology.</title>
        <authorList>
            <consortium name="Agbiome Team Llc"/>
            <person name="Bleich R.M."/>
            <person name="Grubbs K.J."/>
            <person name="Santa Maria K.C."/>
            <person name="Allen S.E."/>
            <person name="Farag S."/>
            <person name="Shank E.A."/>
            <person name="Bowers A."/>
        </authorList>
    </citation>
    <scope>NUCLEOTIDE SEQUENCE [LARGE SCALE GENOMIC DNA]</scope>
    <source>
        <strain evidence="1 2">AFS053130</strain>
    </source>
</reference>
<dbReference type="EMBL" id="NUHO01000014">
    <property type="protein sequence ID" value="PGM97547.1"/>
    <property type="molecule type" value="Genomic_DNA"/>
</dbReference>
<organism evidence="1 2">
    <name type="scientific">Bacillus cereus</name>
    <dbReference type="NCBI Taxonomy" id="1396"/>
    <lineage>
        <taxon>Bacteria</taxon>
        <taxon>Bacillati</taxon>
        <taxon>Bacillota</taxon>
        <taxon>Bacilli</taxon>
        <taxon>Bacillales</taxon>
        <taxon>Bacillaceae</taxon>
        <taxon>Bacillus</taxon>
        <taxon>Bacillus cereus group</taxon>
    </lineage>
</organism>
<proteinExistence type="predicted"/>
<dbReference type="InterPro" id="IPR004991">
    <property type="entry name" value="Aerolysin-like"/>
</dbReference>
<sequence>MKTCSNQNEVNPRALTLFDLDQYLDGIVKNVKINPVALVDVYDGYKPSGSWRFSERYIPTPTSGQIPNACTPSGSYKAWCNFEPYNGTTWTVDTSGLVAGGVDVYQQINSVPLQTPIIADRHEYRNTSSLQQAYVSPSYSESVTTTTTNTTTNGCKFNTKASYSKKSKYKVAIRDIERGFNLEVGAEYNFSNTQTTTASTIRTVTFPSFTTQVPPRTTAIVSIILNRGYYVNYNVPVEVDLFGRFMSHHINYTNDWRTFQYYDLYPFVELNQTCCSSTCNACAPKEIRALPNNSTVRFNGTGTFIADVASNNFVVTTSFIDNDTGATVAEQVEYVPAIYEGPATQTVTTS</sequence>
<protein>
    <submittedName>
        <fullName evidence="1">Uncharacterized protein</fullName>
    </submittedName>
</protein>
<gene>
    <name evidence="1" type="ORF">CN958_02250</name>
</gene>
<accession>A0A2B9ECJ6</accession>
<name>A0A2B9ECJ6_BACCE</name>
<dbReference type="CDD" id="cd20223">
    <property type="entry name" value="PFM_epsilon-toxin-like"/>
    <property type="match status" value="1"/>
</dbReference>
<evidence type="ECO:0000313" key="2">
    <source>
        <dbReference type="Proteomes" id="UP000222054"/>
    </source>
</evidence>
<comment type="caution">
    <text evidence="1">The sequence shown here is derived from an EMBL/GenBank/DDBJ whole genome shotgun (WGS) entry which is preliminary data.</text>
</comment>